<proteinExistence type="predicted"/>
<organism evidence="2 3">
    <name type="scientific">Parascedosporium putredinis</name>
    <dbReference type="NCBI Taxonomy" id="1442378"/>
    <lineage>
        <taxon>Eukaryota</taxon>
        <taxon>Fungi</taxon>
        <taxon>Dikarya</taxon>
        <taxon>Ascomycota</taxon>
        <taxon>Pezizomycotina</taxon>
        <taxon>Sordariomycetes</taxon>
        <taxon>Hypocreomycetidae</taxon>
        <taxon>Microascales</taxon>
        <taxon>Microascaceae</taxon>
        <taxon>Parascedosporium</taxon>
    </lineage>
</organism>
<evidence type="ECO:0000256" key="1">
    <source>
        <dbReference type="SAM" id="Phobius"/>
    </source>
</evidence>
<gene>
    <name evidence="2" type="ORF">PPNO1_LOCUS297</name>
</gene>
<dbReference type="Proteomes" id="UP000838763">
    <property type="component" value="Unassembled WGS sequence"/>
</dbReference>
<dbReference type="OrthoDB" id="4568154at2759"/>
<evidence type="ECO:0000313" key="3">
    <source>
        <dbReference type="Proteomes" id="UP000838763"/>
    </source>
</evidence>
<keyword evidence="1" id="KW-0812">Transmembrane</keyword>
<comment type="caution">
    <text evidence="2">The sequence shown here is derived from an EMBL/GenBank/DDBJ whole genome shotgun (WGS) entry which is preliminary data.</text>
</comment>
<keyword evidence="1" id="KW-0472">Membrane</keyword>
<protein>
    <submittedName>
        <fullName evidence="2">Uncharacterized protein</fullName>
    </submittedName>
</protein>
<feature type="transmembrane region" description="Helical" evidence="1">
    <location>
        <begin position="39"/>
        <end position="67"/>
    </location>
</feature>
<evidence type="ECO:0000313" key="2">
    <source>
        <dbReference type="EMBL" id="CAI4210497.1"/>
    </source>
</evidence>
<keyword evidence="3" id="KW-1185">Reference proteome</keyword>
<name>A0A9P1GUG9_9PEZI</name>
<dbReference type="AlphaFoldDB" id="A0A9P1GUG9"/>
<reference evidence="2" key="1">
    <citation type="submission" date="2022-11" db="EMBL/GenBank/DDBJ databases">
        <authorList>
            <person name="Scott C."/>
            <person name="Bruce N."/>
        </authorList>
    </citation>
    <scope>NUCLEOTIDE SEQUENCE</scope>
</reference>
<sequence>MGIQALEANGITAKLIFLGRDKALTPPSHPLLKIRRRRAIWFFVAIELVGFGATFAITQTIAAVGFLSSSWPSSPSGPCCSPLVLGRGTRRPRRAHRLPFTMESCGGIHGAGDTDTYDTDASKTSPPAPTRRCWTALISRDGRRAGRGPSMSTACLRTLARRERARNRWKGWTVS</sequence>
<accession>A0A9P1GUG9</accession>
<keyword evidence="1" id="KW-1133">Transmembrane helix</keyword>
<dbReference type="EMBL" id="CALLCH030000001">
    <property type="protein sequence ID" value="CAI4210497.1"/>
    <property type="molecule type" value="Genomic_DNA"/>
</dbReference>